<comment type="catalytic activity">
    <reaction evidence="7 8">
        <text>L-threonylcarbamoyladenylate + adenosine(37) in tRNA = N(6)-L-threonylcarbamoyladenosine(37) in tRNA + AMP + H(+)</text>
        <dbReference type="Rhea" id="RHEA:37059"/>
        <dbReference type="Rhea" id="RHEA-COMP:10162"/>
        <dbReference type="Rhea" id="RHEA-COMP:10163"/>
        <dbReference type="ChEBI" id="CHEBI:15378"/>
        <dbReference type="ChEBI" id="CHEBI:73682"/>
        <dbReference type="ChEBI" id="CHEBI:74411"/>
        <dbReference type="ChEBI" id="CHEBI:74418"/>
        <dbReference type="ChEBI" id="CHEBI:456215"/>
        <dbReference type="EC" id="2.3.1.234"/>
    </reaction>
</comment>
<comment type="caution">
    <text evidence="8">Lacks conserved residue(s) required for the propagation of feature annotation.</text>
</comment>
<comment type="similarity">
    <text evidence="8">Belongs to the KAE1 / TsaD family.</text>
</comment>
<dbReference type="GO" id="GO:0061711">
    <property type="term" value="F:tRNA N(6)-L-threonylcarbamoyladenine synthase activity"/>
    <property type="evidence" value="ECO:0007669"/>
    <property type="project" value="UniProtKB-EC"/>
</dbReference>
<name>A0A0M2NEJ2_9FIRM</name>
<dbReference type="PRINTS" id="PR00789">
    <property type="entry name" value="OSIALOPTASE"/>
</dbReference>
<dbReference type="FunFam" id="3.30.420.40:FF:000040">
    <property type="entry name" value="tRNA N6-adenosine threonylcarbamoyltransferase"/>
    <property type="match status" value="1"/>
</dbReference>
<feature type="binding site" evidence="8">
    <location>
        <position position="276"/>
    </location>
    <ligand>
        <name>substrate</name>
    </ligand>
</feature>
<evidence type="ECO:0000256" key="1">
    <source>
        <dbReference type="ARBA" id="ARBA00022490"/>
    </source>
</evidence>
<dbReference type="PATRIC" id="fig|270498.16.peg.1576"/>
<dbReference type="Pfam" id="PF00814">
    <property type="entry name" value="TsaD"/>
    <property type="match status" value="1"/>
</dbReference>
<dbReference type="Proteomes" id="UP000034076">
    <property type="component" value="Unassembled WGS sequence"/>
</dbReference>
<dbReference type="PROSITE" id="PS01016">
    <property type="entry name" value="GLYCOPROTEASE"/>
    <property type="match status" value="1"/>
</dbReference>
<dbReference type="SUPFAM" id="SSF53067">
    <property type="entry name" value="Actin-like ATPase domain"/>
    <property type="match status" value="2"/>
</dbReference>
<dbReference type="PANTHER" id="PTHR11735:SF6">
    <property type="entry name" value="TRNA N6-ADENOSINE THREONYLCARBAMOYLTRANSFERASE, MITOCHONDRIAL"/>
    <property type="match status" value="1"/>
</dbReference>
<dbReference type="InterPro" id="IPR043129">
    <property type="entry name" value="ATPase_NBD"/>
</dbReference>
<dbReference type="STRING" id="270498.CHK_1887"/>
<organism evidence="10 11">
    <name type="scientific">Christensenella hongkongensis</name>
    <dbReference type="NCBI Taxonomy" id="270498"/>
    <lineage>
        <taxon>Bacteria</taxon>
        <taxon>Bacillati</taxon>
        <taxon>Bacillota</taxon>
        <taxon>Clostridia</taxon>
        <taxon>Christensenellales</taxon>
        <taxon>Christensenellaceae</taxon>
        <taxon>Christensenella</taxon>
    </lineage>
</organism>
<keyword evidence="2 8" id="KW-0808">Transferase</keyword>
<feature type="binding site" evidence="8">
    <location>
        <position position="169"/>
    </location>
    <ligand>
        <name>substrate</name>
    </ligand>
</feature>
<feature type="binding site" evidence="8">
    <location>
        <begin position="136"/>
        <end position="140"/>
    </location>
    <ligand>
        <name>substrate</name>
    </ligand>
</feature>
<feature type="domain" description="Gcp-like" evidence="9">
    <location>
        <begin position="26"/>
        <end position="310"/>
    </location>
</feature>
<reference evidence="10 11" key="1">
    <citation type="submission" date="2015-04" db="EMBL/GenBank/DDBJ databases">
        <title>Draft genome sequence of bacteremic isolate Catabacter hongkongensis type strain HKU16T.</title>
        <authorList>
            <person name="Lau S.K."/>
            <person name="Teng J.L."/>
            <person name="Huang Y."/>
            <person name="Curreem S.O."/>
            <person name="Tsui S.K."/>
            <person name="Woo P.C."/>
        </authorList>
    </citation>
    <scope>NUCLEOTIDE SEQUENCE [LARGE SCALE GENOMIC DNA]</scope>
    <source>
        <strain evidence="10 11">HKU16</strain>
    </source>
</reference>
<feature type="binding site" evidence="8">
    <location>
        <position position="182"/>
    </location>
    <ligand>
        <name>substrate</name>
    </ligand>
</feature>
<comment type="subcellular location">
    <subcellularLocation>
        <location evidence="8">Cytoplasm</location>
    </subcellularLocation>
</comment>
<evidence type="ECO:0000256" key="4">
    <source>
        <dbReference type="ARBA" id="ARBA00022723"/>
    </source>
</evidence>
<evidence type="ECO:0000256" key="3">
    <source>
        <dbReference type="ARBA" id="ARBA00022694"/>
    </source>
</evidence>
<dbReference type="GO" id="GO:0002949">
    <property type="term" value="P:tRNA threonylcarbamoyladenosine modification"/>
    <property type="evidence" value="ECO:0007669"/>
    <property type="project" value="UniProtKB-UniRule"/>
</dbReference>
<gene>
    <name evidence="8" type="primary">tsaD</name>
    <name evidence="10" type="ORF">CHK_1887</name>
</gene>
<comment type="function">
    <text evidence="8">Required for the formation of a threonylcarbamoyl group on adenosine at position 37 (t(6)A37) in tRNAs that read codons beginning with adenine. Is involved in the transfer of the threonylcarbamoyl moiety of threonylcarbamoyl-AMP (TC-AMP) to the N6 group of A37, together with TsaE and TsaB. TsaD likely plays a direct catalytic role in this reaction.</text>
</comment>
<accession>A0A0M2NEJ2</accession>
<dbReference type="NCBIfam" id="TIGR03723">
    <property type="entry name" value="T6A_TsaD_YgjD"/>
    <property type="match status" value="1"/>
</dbReference>
<feature type="binding site" evidence="8">
    <location>
        <position position="113"/>
    </location>
    <ligand>
        <name>Fe cation</name>
        <dbReference type="ChEBI" id="CHEBI:24875"/>
    </ligand>
</feature>
<dbReference type="InterPro" id="IPR022450">
    <property type="entry name" value="TsaD"/>
</dbReference>
<dbReference type="GO" id="GO:0005737">
    <property type="term" value="C:cytoplasm"/>
    <property type="evidence" value="ECO:0007669"/>
    <property type="project" value="UniProtKB-SubCell"/>
</dbReference>
<protein>
    <recommendedName>
        <fullName evidence="8">tRNA N6-adenosine threonylcarbamoyltransferase</fullName>
        <ecNumber evidence="8">2.3.1.234</ecNumber>
    </recommendedName>
    <alternativeName>
        <fullName evidence="8">N6-L-threonylcarbamoyladenine synthase</fullName>
        <shortName evidence="8">t(6)A synthase</shortName>
    </alternativeName>
    <alternativeName>
        <fullName evidence="8">t(6)A37 threonylcarbamoyladenosine biosynthesis protein TsaD</fullName>
    </alternativeName>
    <alternativeName>
        <fullName evidence="8">tRNA threonylcarbamoyladenosine biosynthesis protein TsaD</fullName>
    </alternativeName>
</protein>
<dbReference type="EC" id="2.3.1.234" evidence="8"/>
<evidence type="ECO:0000256" key="5">
    <source>
        <dbReference type="ARBA" id="ARBA00023004"/>
    </source>
</evidence>
<dbReference type="NCBIfam" id="TIGR00329">
    <property type="entry name" value="gcp_kae1"/>
    <property type="match status" value="1"/>
</dbReference>
<evidence type="ECO:0000256" key="6">
    <source>
        <dbReference type="ARBA" id="ARBA00023315"/>
    </source>
</evidence>
<keyword evidence="3 8" id="KW-0819">tRNA processing</keyword>
<keyword evidence="5 8" id="KW-0408">Iron</keyword>
<comment type="caution">
    <text evidence="10">The sequence shown here is derived from an EMBL/GenBank/DDBJ whole genome shotgun (WGS) entry which is preliminary data.</text>
</comment>
<keyword evidence="1 8" id="KW-0963">Cytoplasm</keyword>
<feature type="binding site" evidence="8">
    <location>
        <position position="117"/>
    </location>
    <ligand>
        <name>Fe cation</name>
        <dbReference type="ChEBI" id="CHEBI:24875"/>
    </ligand>
</feature>
<dbReference type="EMBL" id="LAYJ01000103">
    <property type="protein sequence ID" value="KKI50593.1"/>
    <property type="molecule type" value="Genomic_DNA"/>
</dbReference>
<evidence type="ECO:0000313" key="11">
    <source>
        <dbReference type="Proteomes" id="UP000034076"/>
    </source>
</evidence>
<sequence>MEDIRILAIETSCDETAAAVVKNGREIISEALYTQIEIHKEYGGVVPELASRNHVEKLPGVVEAAVRAAGGFDEIDAIAVTNGPGLVGALLTGVSYAKGLAYVLKKPLIAVHHIAGHICANYISHRELEPPFLCLVVSGGHTQIVLARDYTTYETLGRTRDDAAGEAIDKVARVLGLAYPGGPNLQELAKKGDENKYRFPHSFRGEAHLDFSFSGLKTAVINLLHRFEQTGEAYRKEDVAASFLKNVSDTLVKNTFEAAARTNSKIIAVAGGVSANEQIRSAFEKKAEEEGLRLYFPELKYCTDNAAMIASCAYYEFLKGSRAGLDLNAEPVMELST</sequence>
<dbReference type="InterPro" id="IPR000905">
    <property type="entry name" value="Gcp-like_dom"/>
</dbReference>
<dbReference type="FunFam" id="3.30.420.40:FF:000012">
    <property type="entry name" value="tRNA N6-adenosine threonylcarbamoyltransferase"/>
    <property type="match status" value="1"/>
</dbReference>
<proteinExistence type="inferred from homology"/>
<dbReference type="OrthoDB" id="9806197at2"/>
<evidence type="ECO:0000256" key="8">
    <source>
        <dbReference type="HAMAP-Rule" id="MF_01445"/>
    </source>
</evidence>
<evidence type="ECO:0000256" key="2">
    <source>
        <dbReference type="ARBA" id="ARBA00022679"/>
    </source>
</evidence>
<dbReference type="HAMAP" id="MF_01445">
    <property type="entry name" value="TsaD"/>
    <property type="match status" value="1"/>
</dbReference>
<dbReference type="InterPro" id="IPR017861">
    <property type="entry name" value="KAE1/TsaD"/>
</dbReference>
<comment type="cofactor">
    <cofactor evidence="8">
        <name>Fe(2+)</name>
        <dbReference type="ChEBI" id="CHEBI:29033"/>
    </cofactor>
    <text evidence="8">Binds 1 Fe(2+) ion per subunit.</text>
</comment>
<dbReference type="PANTHER" id="PTHR11735">
    <property type="entry name" value="TRNA N6-ADENOSINE THREONYLCARBAMOYLTRANSFERASE"/>
    <property type="match status" value="1"/>
</dbReference>
<dbReference type="CDD" id="cd24133">
    <property type="entry name" value="ASKHA_NBD_TsaD_bac"/>
    <property type="match status" value="1"/>
</dbReference>
<evidence type="ECO:0000259" key="9">
    <source>
        <dbReference type="Pfam" id="PF00814"/>
    </source>
</evidence>
<evidence type="ECO:0000256" key="7">
    <source>
        <dbReference type="ARBA" id="ARBA00048117"/>
    </source>
</evidence>
<dbReference type="InterPro" id="IPR017860">
    <property type="entry name" value="Peptidase_M22_CS"/>
</dbReference>
<keyword evidence="11" id="KW-1185">Reference proteome</keyword>
<evidence type="ECO:0000313" key="10">
    <source>
        <dbReference type="EMBL" id="KKI50593.1"/>
    </source>
</evidence>
<keyword evidence="4 8" id="KW-0479">Metal-binding</keyword>
<keyword evidence="6 8" id="KW-0012">Acyltransferase</keyword>
<dbReference type="RefSeq" id="WP_046443744.1">
    <property type="nucleotide sequence ID" value="NZ_CAUERS010000037.1"/>
</dbReference>
<dbReference type="AlphaFoldDB" id="A0A0M2NEJ2"/>
<dbReference type="Gene3D" id="3.30.420.40">
    <property type="match status" value="2"/>
</dbReference>
<feature type="binding site" evidence="8">
    <location>
        <position position="304"/>
    </location>
    <ligand>
        <name>Fe cation</name>
        <dbReference type="ChEBI" id="CHEBI:24875"/>
    </ligand>
</feature>
<dbReference type="GO" id="GO:0005506">
    <property type="term" value="F:iron ion binding"/>
    <property type="evidence" value="ECO:0007669"/>
    <property type="project" value="UniProtKB-UniRule"/>
</dbReference>